<dbReference type="InterPro" id="IPR020940">
    <property type="entry name" value="Thymidylate_synthase_AS"/>
</dbReference>
<dbReference type="GO" id="GO:0005739">
    <property type="term" value="C:mitochondrion"/>
    <property type="evidence" value="ECO:0007669"/>
    <property type="project" value="TreeGrafter"/>
</dbReference>
<dbReference type="PROSITE" id="PS00091">
    <property type="entry name" value="THYMIDYLATE_SYNTHASE"/>
    <property type="match status" value="1"/>
</dbReference>
<dbReference type="InterPro" id="IPR036926">
    <property type="entry name" value="Thymidate_synth/dCMP_Mease_sf"/>
</dbReference>
<evidence type="ECO:0000256" key="11">
    <source>
        <dbReference type="SAM" id="MobiDB-lite"/>
    </source>
</evidence>
<organism evidence="13 14">
    <name type="scientific">Trichomalopsis sarcophagae</name>
    <dbReference type="NCBI Taxonomy" id="543379"/>
    <lineage>
        <taxon>Eukaryota</taxon>
        <taxon>Metazoa</taxon>
        <taxon>Ecdysozoa</taxon>
        <taxon>Arthropoda</taxon>
        <taxon>Hexapoda</taxon>
        <taxon>Insecta</taxon>
        <taxon>Pterygota</taxon>
        <taxon>Neoptera</taxon>
        <taxon>Endopterygota</taxon>
        <taxon>Hymenoptera</taxon>
        <taxon>Apocrita</taxon>
        <taxon>Proctotrupomorpha</taxon>
        <taxon>Chalcidoidea</taxon>
        <taxon>Pteromalidae</taxon>
        <taxon>Pteromalinae</taxon>
        <taxon>Trichomalopsis</taxon>
    </lineage>
</organism>
<keyword evidence="6" id="KW-0808">Transferase</keyword>
<reference evidence="13 14" key="1">
    <citation type="journal article" date="2017" name="Curr. Biol.">
        <title>The Evolution of Venom by Co-option of Single-Copy Genes.</title>
        <authorList>
            <person name="Martinson E.O."/>
            <person name="Mrinalini"/>
            <person name="Kelkar Y.D."/>
            <person name="Chang C.H."/>
            <person name="Werren J.H."/>
        </authorList>
    </citation>
    <scope>NUCLEOTIDE SEQUENCE [LARGE SCALE GENOMIC DNA]</scope>
    <source>
        <strain evidence="13 14">Alberta</strain>
        <tissue evidence="13">Whole body</tissue>
    </source>
</reference>
<sequence>MTEIEEKNVVEQNNGKAQSDGDVDEDHEEYQYLKLIERIITKGAVKTDRTGVGTHFIFGTQMRFSLRDGEGFLKFQLEISILLTCSVMMLISPVLPFGEIPVAQCIFPLLTTKNVLWRAVVEELLWFIKGSTNAKELADKGVKIWNANSSREFLDSCGFTDREEGDLGPVYGFQWRHFGAKYVNMHTDYTGQGVDQLQDVINKIKNKPDDRRIIMCAWNPVDIPIMALPPCHALVQFCVADGELSCQLYQRSADMGLGVPFNIASYSLLTCMIAHITNLKPGDFVHTMGDCHVYRNHVPALKEQIARKPKPFPTLKITRKVENIDDFKATDFELNNYKPHAKIYMPMAV</sequence>
<dbReference type="GO" id="GO:0004799">
    <property type="term" value="F:thymidylate synthase activity"/>
    <property type="evidence" value="ECO:0007669"/>
    <property type="project" value="UniProtKB-EC"/>
</dbReference>
<protein>
    <recommendedName>
        <fullName evidence="4">Thymidylate synthase</fullName>
        <ecNumber evidence="3">2.1.1.45</ecNumber>
    </recommendedName>
</protein>
<dbReference type="AlphaFoldDB" id="A0A232FES1"/>
<evidence type="ECO:0000256" key="1">
    <source>
        <dbReference type="ARBA" id="ARBA00004992"/>
    </source>
</evidence>
<evidence type="ECO:0000256" key="8">
    <source>
        <dbReference type="ARBA" id="ARBA00050752"/>
    </source>
</evidence>
<evidence type="ECO:0000256" key="7">
    <source>
        <dbReference type="ARBA" id="ARBA00022727"/>
    </source>
</evidence>
<dbReference type="CDD" id="cd00351">
    <property type="entry name" value="TS_Pyrimidine_HMase"/>
    <property type="match status" value="1"/>
</dbReference>
<evidence type="ECO:0000256" key="3">
    <source>
        <dbReference type="ARBA" id="ARBA00011947"/>
    </source>
</evidence>
<dbReference type="InterPro" id="IPR000398">
    <property type="entry name" value="Thymidylate_synthase"/>
</dbReference>
<proteinExistence type="inferred from homology"/>
<name>A0A232FES1_9HYME</name>
<dbReference type="GO" id="GO:0005829">
    <property type="term" value="C:cytosol"/>
    <property type="evidence" value="ECO:0007669"/>
    <property type="project" value="TreeGrafter"/>
</dbReference>
<dbReference type="FunFam" id="3.30.572.10:FF:000007">
    <property type="entry name" value="thymidylate synthase isoform X2"/>
    <property type="match status" value="1"/>
</dbReference>
<comment type="similarity">
    <text evidence="2">Belongs to the thymidylate synthase family.</text>
</comment>
<comment type="catalytic activity">
    <reaction evidence="8">
        <text>dUMP + (6R)-5,10-methylene-5,6,7,8-tetrahydrofolate = 7,8-dihydrofolate + dTMP</text>
        <dbReference type="Rhea" id="RHEA:12104"/>
        <dbReference type="ChEBI" id="CHEBI:15636"/>
        <dbReference type="ChEBI" id="CHEBI:57451"/>
        <dbReference type="ChEBI" id="CHEBI:63528"/>
        <dbReference type="ChEBI" id="CHEBI:246422"/>
        <dbReference type="EC" id="2.1.1.45"/>
    </reaction>
    <physiologicalReaction direction="left-to-right" evidence="8">
        <dbReference type="Rhea" id="RHEA:12105"/>
    </physiologicalReaction>
</comment>
<feature type="domain" description="Thymidylate synthase/dCMP hydroxymethylase" evidence="12">
    <location>
        <begin position="31"/>
        <end position="69"/>
    </location>
</feature>
<dbReference type="PANTHER" id="PTHR11548:SF2">
    <property type="entry name" value="THYMIDYLATE SYNTHASE"/>
    <property type="match status" value="1"/>
</dbReference>
<dbReference type="OrthoDB" id="766at2759"/>
<evidence type="ECO:0000256" key="10">
    <source>
        <dbReference type="PROSITE-ProRule" id="PRU10016"/>
    </source>
</evidence>
<dbReference type="InterPro" id="IPR045097">
    <property type="entry name" value="Thymidate_synth/dCMP_Mease"/>
</dbReference>
<dbReference type="GO" id="GO:0046653">
    <property type="term" value="P:tetrahydrofolate metabolic process"/>
    <property type="evidence" value="ECO:0007669"/>
    <property type="project" value="UniProtKB-ARBA"/>
</dbReference>
<dbReference type="GO" id="GO:0032259">
    <property type="term" value="P:methylation"/>
    <property type="evidence" value="ECO:0007669"/>
    <property type="project" value="UniProtKB-KW"/>
</dbReference>
<dbReference type="EC" id="2.1.1.45" evidence="3"/>
<dbReference type="InterPro" id="IPR023451">
    <property type="entry name" value="Thymidate_synth/dCMP_Mease_dom"/>
</dbReference>
<evidence type="ECO:0000256" key="2">
    <source>
        <dbReference type="ARBA" id="ARBA00009972"/>
    </source>
</evidence>
<dbReference type="Gene3D" id="3.30.572.10">
    <property type="entry name" value="Thymidylate synthase/dCMP hydroxymethylase domain"/>
    <property type="match status" value="1"/>
</dbReference>
<accession>A0A232FES1</accession>
<dbReference type="Proteomes" id="UP000215335">
    <property type="component" value="Unassembled WGS sequence"/>
</dbReference>
<dbReference type="PANTHER" id="PTHR11548">
    <property type="entry name" value="THYMIDYLATE SYNTHASE 1"/>
    <property type="match status" value="1"/>
</dbReference>
<comment type="pathway">
    <text evidence="1">Pyrimidine metabolism; dTTP biosynthesis.</text>
</comment>
<dbReference type="STRING" id="543379.A0A232FES1"/>
<evidence type="ECO:0000256" key="6">
    <source>
        <dbReference type="ARBA" id="ARBA00022679"/>
    </source>
</evidence>
<dbReference type="PRINTS" id="PR00108">
    <property type="entry name" value="THYMDSNTHASE"/>
</dbReference>
<dbReference type="NCBIfam" id="TIGR03284">
    <property type="entry name" value="thym_sym"/>
    <property type="match status" value="1"/>
</dbReference>
<feature type="domain" description="Thymidylate synthase/dCMP hydroxymethylase" evidence="12">
    <location>
        <begin position="104"/>
        <end position="349"/>
    </location>
</feature>
<comment type="caution">
    <text evidence="13">The sequence shown here is derived from an EMBL/GenBank/DDBJ whole genome shotgun (WGS) entry which is preliminary data.</text>
</comment>
<evidence type="ECO:0000256" key="4">
    <source>
        <dbReference type="ARBA" id="ARBA00015931"/>
    </source>
</evidence>
<dbReference type="GO" id="GO:0006235">
    <property type="term" value="P:dTTP biosynthetic process"/>
    <property type="evidence" value="ECO:0007669"/>
    <property type="project" value="UniProtKB-UniPathway"/>
</dbReference>
<feature type="active site" evidence="10">
    <location>
        <position position="231"/>
    </location>
</feature>
<dbReference type="HAMAP" id="MF_00008">
    <property type="entry name" value="Thymidy_synth_bact"/>
    <property type="match status" value="1"/>
</dbReference>
<dbReference type="Pfam" id="PF00303">
    <property type="entry name" value="Thymidylat_synt"/>
    <property type="match status" value="2"/>
</dbReference>
<feature type="region of interest" description="Disordered" evidence="11">
    <location>
        <begin position="1"/>
        <end position="23"/>
    </location>
</feature>
<keyword evidence="14" id="KW-1185">Reference proteome</keyword>
<evidence type="ECO:0000313" key="13">
    <source>
        <dbReference type="EMBL" id="OXU28939.1"/>
    </source>
</evidence>
<dbReference type="UniPathway" id="UPA00575"/>
<evidence type="ECO:0000313" key="14">
    <source>
        <dbReference type="Proteomes" id="UP000215335"/>
    </source>
</evidence>
<dbReference type="EMBL" id="NNAY01000356">
    <property type="protein sequence ID" value="OXU28939.1"/>
    <property type="molecule type" value="Genomic_DNA"/>
</dbReference>
<keyword evidence="7" id="KW-0545">Nucleotide biosynthesis</keyword>
<evidence type="ECO:0000256" key="5">
    <source>
        <dbReference type="ARBA" id="ARBA00022603"/>
    </source>
</evidence>
<comment type="function">
    <text evidence="9">Catalyzes the reductive methylation of 2'-deoxyuridine 5'-monophosphate (dUMP) to thymidine 5'-monophosphate (dTMP), using the cosubstrate, 5,10- methylenetetrahydrofolate (CH2H4folate) as a 1-carbon donor and reductant and contributes to the de novo mitochondrial thymidylate biosynthesis pathway.</text>
</comment>
<evidence type="ECO:0000256" key="9">
    <source>
        <dbReference type="ARBA" id="ARBA00056634"/>
    </source>
</evidence>
<keyword evidence="5" id="KW-0489">Methyltransferase</keyword>
<dbReference type="GO" id="GO:0006231">
    <property type="term" value="P:dTMP biosynthetic process"/>
    <property type="evidence" value="ECO:0007669"/>
    <property type="project" value="InterPro"/>
</dbReference>
<gene>
    <name evidence="13" type="ORF">TSAR_009797</name>
</gene>
<evidence type="ECO:0000259" key="12">
    <source>
        <dbReference type="Pfam" id="PF00303"/>
    </source>
</evidence>
<dbReference type="SUPFAM" id="SSF55831">
    <property type="entry name" value="Thymidylate synthase/dCMP hydroxymethylase"/>
    <property type="match status" value="2"/>
</dbReference>